<keyword evidence="4" id="KW-1185">Reference proteome</keyword>
<gene>
    <name evidence="3" type="ordered locus">SSIL_2068</name>
</gene>
<dbReference type="SUPFAM" id="SSF53474">
    <property type="entry name" value="alpha/beta-Hydrolases"/>
    <property type="match status" value="1"/>
</dbReference>
<dbReference type="GO" id="GO:0016788">
    <property type="term" value="F:hydrolase activity, acting on ester bonds"/>
    <property type="evidence" value="ECO:0007669"/>
    <property type="project" value="TreeGrafter"/>
</dbReference>
<proteinExistence type="inferred from homology"/>
<dbReference type="Gene3D" id="3.40.50.1820">
    <property type="entry name" value="alpha/beta hydrolase"/>
    <property type="match status" value="1"/>
</dbReference>
<dbReference type="STRING" id="1002809.SSIL_2068"/>
<evidence type="ECO:0000313" key="4">
    <source>
        <dbReference type="Proteomes" id="UP000006691"/>
    </source>
</evidence>
<dbReference type="PANTHER" id="PTHR40841:SF2">
    <property type="entry name" value="SIDEROPHORE-DEGRADING ESTERASE (EUROFUNG)"/>
    <property type="match status" value="1"/>
</dbReference>
<dbReference type="PATRIC" id="fig|1002809.3.peg.2091"/>
<dbReference type="InterPro" id="IPR000801">
    <property type="entry name" value="Esterase-like"/>
</dbReference>
<reference evidence="4" key="1">
    <citation type="submission" date="2011-04" db="EMBL/GenBank/DDBJ databases">
        <title>Genome sequence of Solibacillus silvestris StLB046.</title>
        <authorList>
            <person name="Morohoshi T."/>
            <person name="Someya N."/>
            <person name="Ikeda T."/>
        </authorList>
    </citation>
    <scope>NUCLEOTIDE SEQUENCE [LARGE SCALE GENOMIC DNA]</scope>
    <source>
        <strain evidence="4">StLB046</strain>
    </source>
</reference>
<dbReference type="eggNOG" id="COG2819">
    <property type="taxonomic scope" value="Bacteria"/>
</dbReference>
<evidence type="ECO:0000313" key="3">
    <source>
        <dbReference type="EMBL" id="BAK16491.1"/>
    </source>
</evidence>
<dbReference type="AlphaFoldDB" id="F2F4S6"/>
<dbReference type="Proteomes" id="UP000006691">
    <property type="component" value="Chromosome"/>
</dbReference>
<dbReference type="KEGG" id="siv:SSIL_2068"/>
<evidence type="ECO:0000256" key="1">
    <source>
        <dbReference type="ARBA" id="ARBA00005622"/>
    </source>
</evidence>
<name>F2F4S6_SOLSS</name>
<organism evidence="3 4">
    <name type="scientific">Solibacillus silvestris (strain StLB046)</name>
    <name type="common">Bacillus silvestris</name>
    <dbReference type="NCBI Taxonomy" id="1002809"/>
    <lineage>
        <taxon>Bacteria</taxon>
        <taxon>Bacillati</taxon>
        <taxon>Bacillota</taxon>
        <taxon>Bacilli</taxon>
        <taxon>Bacillales</taxon>
        <taxon>Caryophanaceae</taxon>
        <taxon>Solibacillus</taxon>
    </lineage>
</organism>
<dbReference type="InterPro" id="IPR052558">
    <property type="entry name" value="Siderophore_Hydrolase_D"/>
</dbReference>
<reference evidence="3 4" key="2">
    <citation type="journal article" date="2012" name="J. Biosci. Bioeng.">
        <title>Complete genome sequence and characterization of the N-acylhomoserine lactone-degrading gene of the potato leaf-associated Solibacillus silvestris.</title>
        <authorList>
            <person name="Morohoshi T."/>
            <person name="Tominaga Y."/>
            <person name="Someya N."/>
            <person name="Ikeda T."/>
        </authorList>
    </citation>
    <scope>NUCLEOTIDE SEQUENCE [LARGE SCALE GENOMIC DNA]</scope>
    <source>
        <strain evidence="3 4">StLB046</strain>
    </source>
</reference>
<dbReference type="HOGENOM" id="CLU_039834_3_0_9"/>
<dbReference type="EMBL" id="AP012157">
    <property type="protein sequence ID" value="BAK16491.1"/>
    <property type="molecule type" value="Genomic_DNA"/>
</dbReference>
<sequence>MQSNYNDYSYIVDIYEPYETPPAQGFPVIIVLDGTRYSKLMYETMAMQLRNRKKTLVEPAIIVGIGHDEKDIPKQRFHDFTSPADYYHFPVRRGKVMQELPAGGAVQLIDYIVQQIVPMLREKYTVDDQKISLYGHSLGGLFVLWSYLTYPESFYKYVAISPSIWWNNHELFRTIQQAEKPFAAALYIGVGGEEGDMVEDAQKFVEMASEKWINYEFYIAESENHASVIPTTMSRVLRFLKSNE</sequence>
<protein>
    <submittedName>
        <fullName evidence="3">Predicted hydrolase of the alpha/beta superfamily</fullName>
    </submittedName>
</protein>
<comment type="similarity">
    <text evidence="1">Belongs to the esterase D family.</text>
</comment>
<dbReference type="InterPro" id="IPR029058">
    <property type="entry name" value="AB_hydrolase_fold"/>
</dbReference>
<dbReference type="PANTHER" id="PTHR40841">
    <property type="entry name" value="SIDEROPHORE TRIACETYLFUSARININE C ESTERASE"/>
    <property type="match status" value="1"/>
</dbReference>
<keyword evidence="2 3" id="KW-0378">Hydrolase</keyword>
<accession>F2F4S6</accession>
<dbReference type="Pfam" id="PF00756">
    <property type="entry name" value="Esterase"/>
    <property type="match status" value="1"/>
</dbReference>
<evidence type="ECO:0000256" key="2">
    <source>
        <dbReference type="ARBA" id="ARBA00022801"/>
    </source>
</evidence>
<dbReference type="RefSeq" id="WP_014823797.1">
    <property type="nucleotide sequence ID" value="NC_018065.1"/>
</dbReference>